<gene>
    <name evidence="2" type="ORF">NCTC11087_01856</name>
</gene>
<dbReference type="GeneID" id="77462796"/>
<keyword evidence="1" id="KW-0472">Membrane</keyword>
<dbReference type="Proteomes" id="UP000255523">
    <property type="component" value="Unassembled WGS sequence"/>
</dbReference>
<feature type="transmembrane region" description="Helical" evidence="1">
    <location>
        <begin position="12"/>
        <end position="37"/>
    </location>
</feature>
<keyword evidence="3" id="KW-1185">Reference proteome</keyword>
<feature type="transmembrane region" description="Helical" evidence="1">
    <location>
        <begin position="150"/>
        <end position="177"/>
    </location>
</feature>
<dbReference type="OrthoDB" id="9816138at2"/>
<name>A0A380LNV0_9FIRM</name>
<feature type="transmembrane region" description="Helical" evidence="1">
    <location>
        <begin position="57"/>
        <end position="79"/>
    </location>
</feature>
<keyword evidence="1" id="KW-1133">Transmembrane helix</keyword>
<keyword evidence="1" id="KW-0812">Transmembrane</keyword>
<organism evidence="2 3">
    <name type="scientific">Faecalicoccus pleomorphus</name>
    <dbReference type="NCBI Taxonomy" id="1323"/>
    <lineage>
        <taxon>Bacteria</taxon>
        <taxon>Bacillati</taxon>
        <taxon>Bacillota</taxon>
        <taxon>Erysipelotrichia</taxon>
        <taxon>Erysipelotrichales</taxon>
        <taxon>Erysipelotrichaceae</taxon>
        <taxon>Faecalicoccus</taxon>
    </lineage>
</organism>
<reference evidence="2 3" key="1">
    <citation type="submission" date="2018-06" db="EMBL/GenBank/DDBJ databases">
        <authorList>
            <consortium name="Pathogen Informatics"/>
            <person name="Doyle S."/>
        </authorList>
    </citation>
    <scope>NUCLEOTIDE SEQUENCE [LARGE SCALE GENOMIC DNA]</scope>
    <source>
        <strain evidence="2 3">NCTC11087</strain>
    </source>
</reference>
<accession>A0A380LNV0</accession>
<protein>
    <submittedName>
        <fullName evidence="2">ABC transporter permease</fullName>
    </submittedName>
</protein>
<evidence type="ECO:0000313" key="3">
    <source>
        <dbReference type="Proteomes" id="UP000255523"/>
    </source>
</evidence>
<dbReference type="AlphaFoldDB" id="A0A380LNV0"/>
<feature type="transmembrane region" description="Helical" evidence="1">
    <location>
        <begin position="238"/>
        <end position="263"/>
    </location>
</feature>
<feature type="transmembrane region" description="Helical" evidence="1">
    <location>
        <begin position="109"/>
        <end position="130"/>
    </location>
</feature>
<evidence type="ECO:0000313" key="2">
    <source>
        <dbReference type="EMBL" id="SUO04927.1"/>
    </source>
</evidence>
<evidence type="ECO:0000256" key="1">
    <source>
        <dbReference type="SAM" id="Phobius"/>
    </source>
</evidence>
<proteinExistence type="predicted"/>
<feature type="transmembrane region" description="Helical" evidence="1">
    <location>
        <begin position="189"/>
        <end position="214"/>
    </location>
</feature>
<sequence length="271" mass="31266">MLGLCLKYDLKALFRVTWPVYVVSMVLPIGIRIFYWIQDWPIFDTMIFQMFSGFYTIIYIISLFCLIIWPIVVCVRHFFNSMLKDEGYLTNTLPVSRNTLIISKEMTGLVLFLISFVLFILSILIVIPTFDFMEFKVLLTSFHWTFRDVILLVLLTFLSLASVYGSITMFVLAMMLGQMHRSAKGILSVAYYFLISFGLQAIAFVFMMAFGLAADTEIGWHLGNSFVTFATRHEWETAMIILIGVTLYNLVIGIIFHSISVWISNHKLNLE</sequence>
<dbReference type="EMBL" id="UHFX01000003">
    <property type="protein sequence ID" value="SUO04927.1"/>
    <property type="molecule type" value="Genomic_DNA"/>
</dbReference>
<dbReference type="RefSeq" id="WP_022790490.1">
    <property type="nucleotide sequence ID" value="NZ_JACJJX010000026.1"/>
</dbReference>